<evidence type="ECO:0000256" key="3">
    <source>
        <dbReference type="ARBA" id="ARBA00023163"/>
    </source>
</evidence>
<reference evidence="8 9" key="1">
    <citation type="submission" date="2015-06" db="EMBL/GenBank/DDBJ databases">
        <title>Draft genome sequencing of a biphenyl-degrading bacterium, Janthinobacterium lividum MEG1.</title>
        <authorList>
            <person name="Shimodaira J."/>
            <person name="Hatta T."/>
        </authorList>
    </citation>
    <scope>NUCLEOTIDE SEQUENCE [LARGE SCALE GENOMIC DNA]</scope>
    <source>
        <strain evidence="8 9">MEG1</strain>
    </source>
</reference>
<name>A0A1S1UH32_9BURK</name>
<dbReference type="GO" id="GO:0000976">
    <property type="term" value="F:transcription cis-regulatory region binding"/>
    <property type="evidence" value="ECO:0007669"/>
    <property type="project" value="TreeGrafter"/>
</dbReference>
<dbReference type="GO" id="GO:0005829">
    <property type="term" value="C:cytosol"/>
    <property type="evidence" value="ECO:0007669"/>
    <property type="project" value="TreeGrafter"/>
</dbReference>
<dbReference type="Gene3D" id="6.10.250.690">
    <property type="match status" value="1"/>
</dbReference>
<feature type="domain" description="Response regulatory" evidence="6">
    <location>
        <begin position="2"/>
        <end position="114"/>
    </location>
</feature>
<organism evidence="8 9">
    <name type="scientific">Janthinobacterium lividum</name>
    <dbReference type="NCBI Taxonomy" id="29581"/>
    <lineage>
        <taxon>Bacteria</taxon>
        <taxon>Pseudomonadati</taxon>
        <taxon>Pseudomonadota</taxon>
        <taxon>Betaproteobacteria</taxon>
        <taxon>Burkholderiales</taxon>
        <taxon>Oxalobacteraceae</taxon>
        <taxon>Janthinobacterium</taxon>
    </lineage>
</organism>
<dbReference type="SMART" id="SM00862">
    <property type="entry name" value="Trans_reg_C"/>
    <property type="match status" value="1"/>
</dbReference>
<dbReference type="EMBL" id="LFKP01000003">
    <property type="protein sequence ID" value="OHV98483.1"/>
    <property type="molecule type" value="Genomic_DNA"/>
</dbReference>
<keyword evidence="3" id="KW-0804">Transcription</keyword>
<dbReference type="PANTHER" id="PTHR48111:SF67">
    <property type="entry name" value="TRANSCRIPTIONAL REGULATORY PROTEIN TCTD"/>
    <property type="match status" value="1"/>
</dbReference>
<dbReference type="SMART" id="SM00448">
    <property type="entry name" value="REC"/>
    <property type="match status" value="1"/>
</dbReference>
<keyword evidence="4" id="KW-0597">Phosphoprotein</keyword>
<dbReference type="PROSITE" id="PS51755">
    <property type="entry name" value="OMPR_PHOB"/>
    <property type="match status" value="1"/>
</dbReference>
<dbReference type="RefSeq" id="WP_071075664.1">
    <property type="nucleotide sequence ID" value="NZ_LFKP01000003.1"/>
</dbReference>
<feature type="domain" description="OmpR/PhoB-type" evidence="7">
    <location>
        <begin position="122"/>
        <end position="216"/>
    </location>
</feature>
<dbReference type="Proteomes" id="UP000179840">
    <property type="component" value="Unassembled WGS sequence"/>
</dbReference>
<dbReference type="InterPro" id="IPR001867">
    <property type="entry name" value="OmpR/PhoB-type_DNA-bd"/>
</dbReference>
<dbReference type="GO" id="GO:0032993">
    <property type="term" value="C:protein-DNA complex"/>
    <property type="evidence" value="ECO:0007669"/>
    <property type="project" value="TreeGrafter"/>
</dbReference>
<keyword evidence="2 5" id="KW-0238">DNA-binding</keyword>
<dbReference type="GO" id="GO:0006355">
    <property type="term" value="P:regulation of DNA-templated transcription"/>
    <property type="evidence" value="ECO:0007669"/>
    <property type="project" value="InterPro"/>
</dbReference>
<dbReference type="AlphaFoldDB" id="A0A1S1UH32"/>
<evidence type="ECO:0000313" key="8">
    <source>
        <dbReference type="EMBL" id="OHV98483.1"/>
    </source>
</evidence>
<evidence type="ECO:0000259" key="6">
    <source>
        <dbReference type="PROSITE" id="PS50110"/>
    </source>
</evidence>
<evidence type="ECO:0000256" key="4">
    <source>
        <dbReference type="PROSITE-ProRule" id="PRU00169"/>
    </source>
</evidence>
<dbReference type="InterPro" id="IPR011006">
    <property type="entry name" value="CheY-like_superfamily"/>
</dbReference>
<dbReference type="InterPro" id="IPR001789">
    <property type="entry name" value="Sig_transdc_resp-reg_receiver"/>
</dbReference>
<keyword evidence="1" id="KW-0805">Transcription regulation</keyword>
<accession>A0A1S1UH32</accession>
<evidence type="ECO:0000259" key="7">
    <source>
        <dbReference type="PROSITE" id="PS51755"/>
    </source>
</evidence>
<protein>
    <submittedName>
        <fullName evidence="8">Transcriptional regulator</fullName>
    </submittedName>
</protein>
<feature type="modified residue" description="4-aspartylphosphate" evidence="4">
    <location>
        <position position="51"/>
    </location>
</feature>
<dbReference type="Gene3D" id="1.10.10.10">
    <property type="entry name" value="Winged helix-like DNA-binding domain superfamily/Winged helix DNA-binding domain"/>
    <property type="match status" value="1"/>
</dbReference>
<dbReference type="InterPro" id="IPR036388">
    <property type="entry name" value="WH-like_DNA-bd_sf"/>
</dbReference>
<dbReference type="PANTHER" id="PTHR48111">
    <property type="entry name" value="REGULATOR OF RPOS"/>
    <property type="match status" value="1"/>
</dbReference>
<evidence type="ECO:0000256" key="2">
    <source>
        <dbReference type="ARBA" id="ARBA00023125"/>
    </source>
</evidence>
<evidence type="ECO:0000256" key="1">
    <source>
        <dbReference type="ARBA" id="ARBA00023015"/>
    </source>
</evidence>
<feature type="DNA-binding region" description="OmpR/PhoB-type" evidence="5">
    <location>
        <begin position="122"/>
        <end position="216"/>
    </location>
</feature>
<proteinExistence type="predicted"/>
<dbReference type="Pfam" id="PF00486">
    <property type="entry name" value="Trans_reg_C"/>
    <property type="match status" value="1"/>
</dbReference>
<dbReference type="GO" id="GO:0000156">
    <property type="term" value="F:phosphorelay response regulator activity"/>
    <property type="evidence" value="ECO:0007669"/>
    <property type="project" value="TreeGrafter"/>
</dbReference>
<dbReference type="SUPFAM" id="SSF52172">
    <property type="entry name" value="CheY-like"/>
    <property type="match status" value="1"/>
</dbReference>
<sequence>MKILLIEDDMDLGNGVRIALRDQGMQVVWVRSLEDAARSIEHDSCELVLLDLGLPDGDGLDLLARLRAARLPVLILSARDTLEQRLRGLDGGADDYLVKPFVLAELLSRVRALARRSYGFDGDTIELRGLLLQVPTRRVSVHGRPVELTASEYALLKTLLMRANRVITRRVLEEHILPGGLANASNTLDVHMGNLRRKIGEGYIRTVRGVGYVIDQQGDSPAAPGASA</sequence>
<dbReference type="Pfam" id="PF00072">
    <property type="entry name" value="Response_reg"/>
    <property type="match status" value="1"/>
</dbReference>
<dbReference type="PROSITE" id="PS50110">
    <property type="entry name" value="RESPONSE_REGULATORY"/>
    <property type="match status" value="1"/>
</dbReference>
<dbReference type="CDD" id="cd00383">
    <property type="entry name" value="trans_reg_C"/>
    <property type="match status" value="1"/>
</dbReference>
<dbReference type="InterPro" id="IPR039420">
    <property type="entry name" value="WalR-like"/>
</dbReference>
<evidence type="ECO:0000256" key="5">
    <source>
        <dbReference type="PROSITE-ProRule" id="PRU01091"/>
    </source>
</evidence>
<comment type="caution">
    <text evidence="8">The sequence shown here is derived from an EMBL/GenBank/DDBJ whole genome shotgun (WGS) entry which is preliminary data.</text>
</comment>
<evidence type="ECO:0000313" key="9">
    <source>
        <dbReference type="Proteomes" id="UP000179840"/>
    </source>
</evidence>
<dbReference type="Gene3D" id="3.40.50.2300">
    <property type="match status" value="1"/>
</dbReference>
<gene>
    <name evidence="8" type="ORF">AKG95_04435</name>
</gene>